<dbReference type="OrthoDB" id="9770443at2"/>
<accession>H5Y570</accession>
<organism evidence="1 2">
    <name type="scientific">Desulfosporosinus youngiae DSM 17734</name>
    <dbReference type="NCBI Taxonomy" id="768710"/>
    <lineage>
        <taxon>Bacteria</taxon>
        <taxon>Bacillati</taxon>
        <taxon>Bacillota</taxon>
        <taxon>Clostridia</taxon>
        <taxon>Eubacteriales</taxon>
        <taxon>Desulfitobacteriaceae</taxon>
        <taxon>Desulfosporosinus</taxon>
    </lineage>
</organism>
<sequence length="308" mass="33443">MANVIEYAKVFQTELDAQMVAGATSGWMELNSNLVKYNGGNEIKIPKIVMDGLGNYDRSEGYVKGSVNLSYETHTLTQDRGRTFTLDAMDVDESNFVANAGALLGEFQKTKVIPEVDAYRYSKLATKAIAGSKAVGGYTAASTDILDKLLADIYKVYDIVGEGTPLVISLNMSIAPALDLSDKIAKRLDVVDFKQGEANLKIKAIDGIPIVRVPSARMKTAYVFNDGTTSGQQAGGFTADGAAKNINWIISARNSAIAVSKTDNPRIFDPMSNQSANAWKIDYRKYHDLFVPDNKVDGIYVNVKEALA</sequence>
<dbReference type="HOGENOM" id="CLU_058388_0_0_9"/>
<dbReference type="eggNOG" id="ENOG502Z7Z5">
    <property type="taxonomic scope" value="Bacteria"/>
</dbReference>
<dbReference type="EMBL" id="CM001441">
    <property type="protein sequence ID" value="EHQ90174.1"/>
    <property type="molecule type" value="Genomic_DNA"/>
</dbReference>
<reference evidence="1 2" key="1">
    <citation type="submission" date="2011-11" db="EMBL/GenBank/DDBJ databases">
        <title>The Noncontiguous Finished genome of Desulfosporosinus youngiae DSM 17734.</title>
        <authorList>
            <consortium name="US DOE Joint Genome Institute (JGI-PGF)"/>
            <person name="Lucas S."/>
            <person name="Han J."/>
            <person name="Lapidus A."/>
            <person name="Cheng J.-F."/>
            <person name="Goodwin L."/>
            <person name="Pitluck S."/>
            <person name="Peters L."/>
            <person name="Ovchinnikova G."/>
            <person name="Lu M."/>
            <person name="Land M.L."/>
            <person name="Hauser L."/>
            <person name="Pester M."/>
            <person name="Spring S."/>
            <person name="Ollivier B."/>
            <person name="Rattei T."/>
            <person name="Klenk H.-P."/>
            <person name="Wagner M."/>
            <person name="Loy A."/>
            <person name="Woyke T.J."/>
        </authorList>
    </citation>
    <scope>NUCLEOTIDE SEQUENCE [LARGE SCALE GENOMIC DNA]</scope>
    <source>
        <strain evidence="1 2">DSM 17734</strain>
    </source>
</reference>
<keyword evidence="2" id="KW-1185">Reference proteome</keyword>
<gene>
    <name evidence="1" type="ORF">DesyoDRAFT_3140</name>
</gene>
<protein>
    <recommendedName>
        <fullName evidence="3">Lj928 prophage protein</fullName>
    </recommendedName>
</protein>
<dbReference type="STRING" id="768710.DesyoDRAFT_3140"/>
<evidence type="ECO:0000313" key="1">
    <source>
        <dbReference type="EMBL" id="EHQ90174.1"/>
    </source>
</evidence>
<evidence type="ECO:0000313" key="2">
    <source>
        <dbReference type="Proteomes" id="UP000005104"/>
    </source>
</evidence>
<dbReference type="Proteomes" id="UP000005104">
    <property type="component" value="Chromosome"/>
</dbReference>
<evidence type="ECO:0008006" key="3">
    <source>
        <dbReference type="Google" id="ProtNLM"/>
    </source>
</evidence>
<dbReference type="AlphaFoldDB" id="H5Y570"/>
<name>H5Y570_9FIRM</name>
<dbReference type="RefSeq" id="WP_007784446.1">
    <property type="nucleotide sequence ID" value="NZ_CM001441.1"/>
</dbReference>
<proteinExistence type="predicted"/>